<protein>
    <submittedName>
        <fullName evidence="4">PepSY domain-containing protein</fullName>
    </submittedName>
</protein>
<accession>A0A4Q2R811</accession>
<sequence>MNRIAAAMAFAGLLTVAAPAAWADQPGADWMPAAQVKEKLMGLGYTSITAFEADDGHWEGEGMKNGKKMQFHADPKTGAIMSEKPDH</sequence>
<dbReference type="Pfam" id="PF13670">
    <property type="entry name" value="PepSY_2"/>
    <property type="match status" value="1"/>
</dbReference>
<evidence type="ECO:0000256" key="2">
    <source>
        <dbReference type="SAM" id="SignalP"/>
    </source>
</evidence>
<feature type="chain" id="PRO_5020395879" evidence="2">
    <location>
        <begin position="24"/>
        <end position="87"/>
    </location>
</feature>
<evidence type="ECO:0000313" key="4">
    <source>
        <dbReference type="EMBL" id="RYB01644.1"/>
    </source>
</evidence>
<evidence type="ECO:0000313" key="5">
    <source>
        <dbReference type="Proteomes" id="UP000289411"/>
    </source>
</evidence>
<gene>
    <name evidence="4" type="ORF">D3272_24970</name>
</gene>
<evidence type="ECO:0000256" key="1">
    <source>
        <dbReference type="SAM" id="MobiDB-lite"/>
    </source>
</evidence>
<keyword evidence="2" id="KW-0732">Signal</keyword>
<organism evidence="4 5">
    <name type="scientific">Lichenibacterium ramalinae</name>
    <dbReference type="NCBI Taxonomy" id="2316527"/>
    <lineage>
        <taxon>Bacteria</taxon>
        <taxon>Pseudomonadati</taxon>
        <taxon>Pseudomonadota</taxon>
        <taxon>Alphaproteobacteria</taxon>
        <taxon>Hyphomicrobiales</taxon>
        <taxon>Lichenihabitantaceae</taxon>
        <taxon>Lichenibacterium</taxon>
    </lineage>
</organism>
<dbReference type="EMBL" id="QYBC01000032">
    <property type="protein sequence ID" value="RYB01644.1"/>
    <property type="molecule type" value="Genomic_DNA"/>
</dbReference>
<reference evidence="4 5" key="2">
    <citation type="submission" date="2019-02" db="EMBL/GenBank/DDBJ databases">
        <title>'Lichenibacterium ramalinii' gen. nov. sp. nov., 'Lichenibacterium minor' gen. nov. sp. nov.</title>
        <authorList>
            <person name="Pankratov T."/>
        </authorList>
    </citation>
    <scope>NUCLEOTIDE SEQUENCE [LARGE SCALE GENOMIC DNA]</scope>
    <source>
        <strain evidence="4 5">RmlP001</strain>
    </source>
</reference>
<proteinExistence type="predicted"/>
<dbReference type="OrthoDB" id="9134997at2"/>
<reference evidence="4 5" key="1">
    <citation type="submission" date="2018-09" db="EMBL/GenBank/DDBJ databases">
        <authorList>
            <person name="Grouzdev D.S."/>
            <person name="Krutkina M.S."/>
        </authorList>
    </citation>
    <scope>NUCLEOTIDE SEQUENCE [LARGE SCALE GENOMIC DNA]</scope>
    <source>
        <strain evidence="4 5">RmlP001</strain>
    </source>
</reference>
<name>A0A4Q2R811_9HYPH</name>
<comment type="caution">
    <text evidence="4">The sequence shown here is derived from an EMBL/GenBank/DDBJ whole genome shotgun (WGS) entry which is preliminary data.</text>
</comment>
<dbReference type="AlphaFoldDB" id="A0A4Q2R811"/>
<feature type="region of interest" description="Disordered" evidence="1">
    <location>
        <begin position="61"/>
        <end position="87"/>
    </location>
</feature>
<feature type="domain" description="PepSY" evidence="3">
    <location>
        <begin position="8"/>
        <end position="84"/>
    </location>
</feature>
<dbReference type="Proteomes" id="UP000289411">
    <property type="component" value="Unassembled WGS sequence"/>
</dbReference>
<dbReference type="InterPro" id="IPR025711">
    <property type="entry name" value="PepSY"/>
</dbReference>
<keyword evidence="5" id="KW-1185">Reference proteome</keyword>
<evidence type="ECO:0000259" key="3">
    <source>
        <dbReference type="Pfam" id="PF13670"/>
    </source>
</evidence>
<feature type="signal peptide" evidence="2">
    <location>
        <begin position="1"/>
        <end position="23"/>
    </location>
</feature>
<dbReference type="RefSeq" id="WP_129221951.1">
    <property type="nucleotide sequence ID" value="NZ_QYBC01000032.1"/>
</dbReference>